<organism evidence="1 2">
    <name type="scientific">Camellia lanceoleosa</name>
    <dbReference type="NCBI Taxonomy" id="1840588"/>
    <lineage>
        <taxon>Eukaryota</taxon>
        <taxon>Viridiplantae</taxon>
        <taxon>Streptophyta</taxon>
        <taxon>Embryophyta</taxon>
        <taxon>Tracheophyta</taxon>
        <taxon>Spermatophyta</taxon>
        <taxon>Magnoliopsida</taxon>
        <taxon>eudicotyledons</taxon>
        <taxon>Gunneridae</taxon>
        <taxon>Pentapetalae</taxon>
        <taxon>asterids</taxon>
        <taxon>Ericales</taxon>
        <taxon>Theaceae</taxon>
        <taxon>Camellia</taxon>
    </lineage>
</organism>
<comment type="caution">
    <text evidence="1">The sequence shown here is derived from an EMBL/GenBank/DDBJ whole genome shotgun (WGS) entry which is preliminary data.</text>
</comment>
<dbReference type="EMBL" id="CM045764">
    <property type="protein sequence ID" value="KAI8006115.1"/>
    <property type="molecule type" value="Genomic_DNA"/>
</dbReference>
<protein>
    <submittedName>
        <fullName evidence="1">Tyrosine/DOPA decarboxylase 1</fullName>
    </submittedName>
</protein>
<reference evidence="1 2" key="1">
    <citation type="journal article" date="2022" name="Plant J.">
        <title>Chromosome-level genome of Camellia lanceoleosa provides a valuable resource for understanding genome evolution and self-incompatibility.</title>
        <authorList>
            <person name="Gong W."/>
            <person name="Xiao S."/>
            <person name="Wang L."/>
            <person name="Liao Z."/>
            <person name="Chang Y."/>
            <person name="Mo W."/>
            <person name="Hu G."/>
            <person name="Li W."/>
            <person name="Zhao G."/>
            <person name="Zhu H."/>
            <person name="Hu X."/>
            <person name="Ji K."/>
            <person name="Xiang X."/>
            <person name="Song Q."/>
            <person name="Yuan D."/>
            <person name="Jin S."/>
            <person name="Zhang L."/>
        </authorList>
    </citation>
    <scope>NUCLEOTIDE SEQUENCE [LARGE SCALE GENOMIC DNA]</scope>
    <source>
        <strain evidence="1">SQ_2022a</strain>
    </source>
</reference>
<sequence>MGSLPIDIFNPLDTENIVDESSRVLEFIADYYKNVENYPVQSQVKPDYLQKLSPNSAPYFPESLEIILGDIQTDILSGLTHWQSPNFFAYFQANASTAAFLGEMLCTGLNVIGFNWISSPTATELEAIVVDWMGKC</sequence>
<accession>A0ACC0GYC0</accession>
<name>A0ACC0GYC0_9ERIC</name>
<keyword evidence="2" id="KW-1185">Reference proteome</keyword>
<gene>
    <name evidence="1" type="ORF">LOK49_LG07G02330</name>
</gene>
<proteinExistence type="predicted"/>
<dbReference type="Proteomes" id="UP001060215">
    <property type="component" value="Chromosome 7"/>
</dbReference>
<evidence type="ECO:0000313" key="2">
    <source>
        <dbReference type="Proteomes" id="UP001060215"/>
    </source>
</evidence>
<evidence type="ECO:0000313" key="1">
    <source>
        <dbReference type="EMBL" id="KAI8006115.1"/>
    </source>
</evidence>